<feature type="compositionally biased region" description="Basic and acidic residues" evidence="7">
    <location>
        <begin position="46"/>
        <end position="68"/>
    </location>
</feature>
<feature type="compositionally biased region" description="Polar residues" evidence="7">
    <location>
        <begin position="311"/>
        <end position="325"/>
    </location>
</feature>
<reference evidence="9 10" key="1">
    <citation type="submission" date="2013-07" db="EMBL/GenBank/DDBJ databases">
        <title>The Genome Sequence of Cryptococcus heveanensis BCC8398.</title>
        <authorList>
            <consortium name="The Broad Institute Genome Sequencing Platform"/>
            <person name="Cuomo C."/>
            <person name="Litvintseva A."/>
            <person name="Chen Y."/>
            <person name="Heitman J."/>
            <person name="Sun S."/>
            <person name="Springer D."/>
            <person name="Dromer F."/>
            <person name="Young S.K."/>
            <person name="Zeng Q."/>
            <person name="Gargeya S."/>
            <person name="Fitzgerald M."/>
            <person name="Abouelleil A."/>
            <person name="Alvarado L."/>
            <person name="Berlin A.M."/>
            <person name="Chapman S.B."/>
            <person name="Dewar J."/>
            <person name="Goldberg J."/>
            <person name="Griggs A."/>
            <person name="Gujja S."/>
            <person name="Hansen M."/>
            <person name="Howarth C."/>
            <person name="Imamovic A."/>
            <person name="Larimer J."/>
            <person name="McCowan C."/>
            <person name="Murphy C."/>
            <person name="Pearson M."/>
            <person name="Priest M."/>
            <person name="Roberts A."/>
            <person name="Saif S."/>
            <person name="Shea T."/>
            <person name="Sykes S."/>
            <person name="Wortman J."/>
            <person name="Nusbaum C."/>
            <person name="Birren B."/>
        </authorList>
    </citation>
    <scope>NUCLEOTIDE SEQUENCE [LARGE SCALE GENOMIC DNA]</scope>
    <source>
        <strain evidence="9 10">BCC8398</strain>
    </source>
</reference>
<evidence type="ECO:0000256" key="5">
    <source>
        <dbReference type="ARBA" id="ARBA00023212"/>
    </source>
</evidence>
<feature type="domain" description="Pericentrin/AKAP-450 centrosomal targeting" evidence="8">
    <location>
        <begin position="1600"/>
        <end position="1673"/>
    </location>
</feature>
<feature type="region of interest" description="Disordered" evidence="7">
    <location>
        <begin position="683"/>
        <end position="738"/>
    </location>
</feature>
<keyword evidence="5" id="KW-0206">Cytoskeleton</keyword>
<feature type="region of interest" description="Disordered" evidence="7">
    <location>
        <begin position="300"/>
        <end position="439"/>
    </location>
</feature>
<dbReference type="GO" id="GO:0005737">
    <property type="term" value="C:cytoplasm"/>
    <property type="evidence" value="ECO:0007669"/>
    <property type="project" value="UniProtKB-ARBA"/>
</dbReference>
<dbReference type="GO" id="GO:0005200">
    <property type="term" value="F:structural constituent of cytoskeleton"/>
    <property type="evidence" value="ECO:0007669"/>
    <property type="project" value="TreeGrafter"/>
</dbReference>
<reference evidence="10" key="2">
    <citation type="submission" date="2013-12" db="EMBL/GenBank/DDBJ databases">
        <title>Evolution of pathogenesis and genome organization in the Tremellales.</title>
        <authorList>
            <person name="Cuomo C."/>
            <person name="Litvintseva A."/>
            <person name="Heitman J."/>
            <person name="Chen Y."/>
            <person name="Sun S."/>
            <person name="Springer D."/>
            <person name="Dromer F."/>
            <person name="Young S."/>
            <person name="Zeng Q."/>
            <person name="Chapman S."/>
            <person name="Gujja S."/>
            <person name="Saif S."/>
            <person name="Birren B."/>
        </authorList>
    </citation>
    <scope>NUCLEOTIDE SEQUENCE [LARGE SCALE GENOMIC DNA]</scope>
    <source>
        <strain evidence="10">BCC8398</strain>
    </source>
</reference>
<feature type="coiled-coil region" evidence="6">
    <location>
        <begin position="750"/>
        <end position="869"/>
    </location>
</feature>
<feature type="compositionally biased region" description="Polar residues" evidence="7">
    <location>
        <begin position="162"/>
        <end position="175"/>
    </location>
</feature>
<evidence type="ECO:0000256" key="6">
    <source>
        <dbReference type="SAM" id="Coils"/>
    </source>
</evidence>
<feature type="region of interest" description="Disordered" evidence="7">
    <location>
        <begin position="1073"/>
        <end position="1096"/>
    </location>
</feature>
<gene>
    <name evidence="9" type="ORF">I316_06978</name>
</gene>
<evidence type="ECO:0000256" key="1">
    <source>
        <dbReference type="ARBA" id="ARBA00004267"/>
    </source>
</evidence>
<dbReference type="Proteomes" id="UP000092666">
    <property type="component" value="Unassembled WGS sequence"/>
</dbReference>
<dbReference type="PANTHER" id="PTHR47357">
    <property type="entry name" value="COP1-INTERACTIVE PROTEIN 1"/>
    <property type="match status" value="1"/>
</dbReference>
<evidence type="ECO:0000256" key="2">
    <source>
        <dbReference type="ARBA" id="ARBA00022490"/>
    </source>
</evidence>
<protein>
    <recommendedName>
        <fullName evidence="8">Pericentrin/AKAP-450 centrosomal targeting domain-containing protein</fullName>
    </recommendedName>
</protein>
<dbReference type="PANTHER" id="PTHR47357:SF1">
    <property type="entry name" value="SPINDLE POLE BODY COMPONENT 110"/>
    <property type="match status" value="1"/>
</dbReference>
<feature type="compositionally biased region" description="Polar residues" evidence="7">
    <location>
        <begin position="212"/>
        <end position="226"/>
    </location>
</feature>
<feature type="coiled-coil region" evidence="6">
    <location>
        <begin position="1256"/>
        <end position="1283"/>
    </location>
</feature>
<dbReference type="Pfam" id="PF10495">
    <property type="entry name" value="PACT_coil_coil"/>
    <property type="match status" value="1"/>
</dbReference>
<feature type="coiled-coil region" evidence="6">
    <location>
        <begin position="915"/>
        <end position="1061"/>
    </location>
</feature>
<comment type="subcellular location">
    <subcellularLocation>
        <location evidence="1">Cytoplasm</location>
        <location evidence="1">Cytoskeleton</location>
        <location evidence="1">Microtubule organizing center</location>
    </subcellularLocation>
</comment>
<feature type="compositionally biased region" description="Polar residues" evidence="7">
    <location>
        <begin position="535"/>
        <end position="551"/>
    </location>
</feature>
<sequence>MAMAYPLDTPDRVLKRVQRLEDMELPSLPSFQHDDIDYDSMSNTESNRDEYKRNHHSFEQDMTHDDMATPHPLRQATLPTSTSTMTGGTTHSADSFSTASGSPFPPLASHREGTPSPYAPATALTSTPQSKFGGSMTRSMGRSTSDYPATASSRPSRHERTQSGTASLGSSNQTASRRERWQTPGEMSGSFSGEYIPDGIEMGSEKSVPLNDRSQASYDFSHSQTLPELPEVSSILDRPEETPVTRRLSSSNHILSDRPKKRGPSVAMHQLEAVPQTPNDFSPPMTPKVTASQPAITSALHIPQGDRIPSLSRSEVSATDTSGPATTPEGPNRNVSMVTPRPDSHQEYEITGQNHLNDRSGEEEDHEENPTMEYHEEYEYTPQDNDESNGHHQTYASPAKSTATHSPSAQMYTPSAASYPGTARNRSSHHSNYDSPAHTSTVLHDITNSVQNSSPAPFTPTPAGYPNKNEEITTPRAPLNDAERRKSHILAVLGSSDGPQSRVLRPSFRGTPHPLRRVSTAPDTESIAEEGSDFGRSQRSSRMGETPRSQSHLLAAEHSVNESFVSVASSADLTSDKRASHLHSRLSRGNTSFPTMLLPTNPSSSPGGGSLKGLSDQRADGIKIHKHLNAMNKQLLETNAELAREAEAWRDEVDRLRDMLQEHGIEVEDVDVLANANVQSTSASISQQLPEWPIASPSGRNSTTKGDHSDLISQLSSVGAQKNRPPSGKTSHPAQDLLDGLSPEEHAAVMQEMAERLEMLEDGLDEKDQVIADLEQRLDEAKQAGGFPGEQDPSQEKVEEELRAQLEQAEQARIALHEEFSQKTEQHAKRFGEICSGFEAQVRGLEQELAVARADAERLRTERTRLESLSSAAGPESDRDSELRKRVLDLEVELGVAREDIRKRMTEVENLKHHSTQLLQEKEALMLRAERSEEEVADLKSRLSNAENLDSRATGATDYLDVMKVELKAACEAQAAAEDQVAHLQEEVETAQKTTARQESAIEELAQVISDLEADLAAAAQDTSRAHEQVEDELRAAQQELQGANERLADKESEIEMLMGRLEVANIATQALRTSQRRSTSPTSPVTPITKTPGQAAIAHGNPDSFVAAMEERLDEAYKEIGRLKHELGATPQRKSAIQVRDARIQALEREKAALADRLASARSATTLSTPIPEGVQHAESPFKRATPFVHRAIASLKTVKTPGPIRELSWLQTTIGDVNEPVLQAQLEYLQHELEDANHQLDSNFSRLESAGLGAIALAEKLAAAEEKIGELEDEIRTLIQRNKASLALVSAQREERERDAEGRLQKALSAVHEQMEELKSDIASERSRLQRDNGRLQDLVSEMRLKSKAESDSFRAEIERIAEDTETSLKTARDDLHAVTRQRDALKQDLQASQTKVSQLERELADERRAYDSLSRRNAQATQSMASQAELARKGEVAASIQAELDQARAETGRLERLLSQRSHSLQEAEARLTQMRTERETVMRELEDFERDLQAQRMESKAFGTQLQALKHKQSITAENHRAELVDLERELRDARDKERRTASELAEVRSRYKQIETWRLEHQCDSGISEALTDQKARFKSQSRELATQIRYLKAKFTRESTFRNALSMQKRYLLLLVGGMSLDQQATLKAIAQMGYPAPEPVKKRKSLRSVGLAVLSIIRARNTAKQWRAEVDLKSQAVAAHSERRRVSART</sequence>
<feature type="compositionally biased region" description="Low complexity" evidence="7">
    <location>
        <begin position="1073"/>
        <end position="1093"/>
    </location>
</feature>
<dbReference type="EMBL" id="KV700135">
    <property type="protein sequence ID" value="OCF31373.1"/>
    <property type="molecule type" value="Genomic_DNA"/>
</dbReference>
<accession>A0A1B9GK84</accession>
<evidence type="ECO:0000256" key="4">
    <source>
        <dbReference type="ARBA" id="ARBA00023054"/>
    </source>
</evidence>
<evidence type="ECO:0000313" key="10">
    <source>
        <dbReference type="Proteomes" id="UP000092666"/>
    </source>
</evidence>
<feature type="compositionally biased region" description="Polar residues" evidence="7">
    <location>
        <begin position="123"/>
        <end position="154"/>
    </location>
</feature>
<feature type="compositionally biased region" description="Polar residues" evidence="7">
    <location>
        <begin position="391"/>
        <end position="416"/>
    </location>
</feature>
<name>A0A1B9GK84_9TREE</name>
<feature type="compositionally biased region" description="Polar residues" evidence="7">
    <location>
        <begin position="91"/>
        <end position="101"/>
    </location>
</feature>
<feature type="region of interest" description="Disordered" evidence="7">
    <location>
        <begin position="23"/>
        <end position="265"/>
    </location>
</feature>
<feature type="compositionally biased region" description="Polar residues" evidence="7">
    <location>
        <begin position="711"/>
        <end position="720"/>
    </location>
</feature>
<keyword evidence="10" id="KW-1185">Reference proteome</keyword>
<feature type="coiled-coil region" evidence="6">
    <location>
        <begin position="1107"/>
        <end position="1165"/>
    </location>
</feature>
<keyword evidence="4 6" id="KW-0175">Coiled coil</keyword>
<dbReference type="OrthoDB" id="2020852at2759"/>
<keyword evidence="2" id="KW-0963">Cytoplasm</keyword>
<feature type="compositionally biased region" description="Low complexity" evidence="7">
    <location>
        <begin position="80"/>
        <end position="90"/>
    </location>
</feature>
<dbReference type="GO" id="GO:0005815">
    <property type="term" value="C:microtubule organizing center"/>
    <property type="evidence" value="ECO:0007669"/>
    <property type="project" value="UniProtKB-SubCell"/>
</dbReference>
<organism evidence="9 10">
    <name type="scientific">Kwoniella heveanensis BCC8398</name>
    <dbReference type="NCBI Taxonomy" id="1296120"/>
    <lineage>
        <taxon>Eukaryota</taxon>
        <taxon>Fungi</taxon>
        <taxon>Dikarya</taxon>
        <taxon>Basidiomycota</taxon>
        <taxon>Agaricomycotina</taxon>
        <taxon>Tremellomycetes</taxon>
        <taxon>Tremellales</taxon>
        <taxon>Cryptococcaceae</taxon>
        <taxon>Kwoniella</taxon>
    </lineage>
</organism>
<evidence type="ECO:0000256" key="7">
    <source>
        <dbReference type="SAM" id="MobiDB-lite"/>
    </source>
</evidence>
<proteinExistence type="predicted"/>
<feature type="coiled-coil region" evidence="6">
    <location>
        <begin position="1310"/>
        <end position="1548"/>
    </location>
</feature>
<feature type="region of interest" description="Disordered" evidence="7">
    <location>
        <begin position="571"/>
        <end position="615"/>
    </location>
</feature>
<feature type="coiled-coil region" evidence="6">
    <location>
        <begin position="625"/>
        <end position="666"/>
    </location>
</feature>
<dbReference type="Gene3D" id="1.10.287.1490">
    <property type="match status" value="1"/>
</dbReference>
<keyword evidence="3" id="KW-0597">Phosphoprotein</keyword>
<dbReference type="InterPro" id="IPR019528">
    <property type="entry name" value="PACT_domain"/>
</dbReference>
<evidence type="ECO:0000259" key="8">
    <source>
        <dbReference type="Pfam" id="PF10495"/>
    </source>
</evidence>
<evidence type="ECO:0000256" key="3">
    <source>
        <dbReference type="ARBA" id="ARBA00022553"/>
    </source>
</evidence>
<feature type="region of interest" description="Disordered" evidence="7">
    <location>
        <begin position="495"/>
        <end position="551"/>
    </location>
</feature>
<evidence type="ECO:0000313" key="9">
    <source>
        <dbReference type="EMBL" id="OCF31373.1"/>
    </source>
</evidence>